<feature type="transmembrane region" description="Helical" evidence="1">
    <location>
        <begin position="72"/>
        <end position="92"/>
    </location>
</feature>
<keyword evidence="1" id="KW-0812">Transmembrane</keyword>
<protein>
    <submittedName>
        <fullName evidence="2">Uncharacterized protein</fullName>
    </submittedName>
</protein>
<reference evidence="2" key="1">
    <citation type="submission" date="2021-03" db="EMBL/GenBank/DDBJ databases">
        <authorList>
            <person name="Kanchanasin P."/>
            <person name="Saeng-In P."/>
            <person name="Phongsopitanun W."/>
            <person name="Yuki M."/>
            <person name="Kudo T."/>
            <person name="Ohkuma M."/>
            <person name="Tanasupawat S."/>
        </authorList>
    </citation>
    <scope>NUCLEOTIDE SEQUENCE</scope>
    <source>
        <strain evidence="2">GKU 128</strain>
    </source>
</reference>
<keyword evidence="3" id="KW-1185">Reference proteome</keyword>
<sequence>MKWPAYSIGAMAIAYGAYGIASQADKTHPFSYLLWLAGSVALHDALIAPVVLLAGALTGLLKESFRTPLRTALALAAVTTLVTLPTLLAFGRRKDNPSILPLDYPRGLLIVLAVIAATTLIVSVLSRRRARSG</sequence>
<keyword evidence="1" id="KW-0472">Membrane</keyword>
<comment type="caution">
    <text evidence="2">The sequence shown here is derived from an EMBL/GenBank/DDBJ whole genome shotgun (WGS) entry which is preliminary data.</text>
</comment>
<proteinExistence type="predicted"/>
<gene>
    <name evidence="2" type="ORF">J4573_38655</name>
</gene>
<name>A0A939TB12_9ACTN</name>
<accession>A0A939TB12</accession>
<dbReference type="AlphaFoldDB" id="A0A939TB12"/>
<feature type="transmembrane region" description="Helical" evidence="1">
    <location>
        <begin position="104"/>
        <end position="125"/>
    </location>
</feature>
<keyword evidence="1" id="KW-1133">Transmembrane helix</keyword>
<evidence type="ECO:0000313" key="3">
    <source>
        <dbReference type="Proteomes" id="UP000669179"/>
    </source>
</evidence>
<organism evidence="2 3">
    <name type="scientific">Actinomadura barringtoniae</name>
    <dbReference type="NCBI Taxonomy" id="1427535"/>
    <lineage>
        <taxon>Bacteria</taxon>
        <taxon>Bacillati</taxon>
        <taxon>Actinomycetota</taxon>
        <taxon>Actinomycetes</taxon>
        <taxon>Streptosporangiales</taxon>
        <taxon>Thermomonosporaceae</taxon>
        <taxon>Actinomadura</taxon>
    </lineage>
</organism>
<evidence type="ECO:0000313" key="2">
    <source>
        <dbReference type="EMBL" id="MBO2453067.1"/>
    </source>
</evidence>
<dbReference type="EMBL" id="JAGEOJ010000018">
    <property type="protein sequence ID" value="MBO2453067.1"/>
    <property type="molecule type" value="Genomic_DNA"/>
</dbReference>
<feature type="transmembrane region" description="Helical" evidence="1">
    <location>
        <begin position="32"/>
        <end position="60"/>
    </location>
</feature>
<dbReference type="Proteomes" id="UP000669179">
    <property type="component" value="Unassembled WGS sequence"/>
</dbReference>
<evidence type="ECO:0000256" key="1">
    <source>
        <dbReference type="SAM" id="Phobius"/>
    </source>
</evidence>
<dbReference type="RefSeq" id="WP_208261075.1">
    <property type="nucleotide sequence ID" value="NZ_JAGEOJ010000018.1"/>
</dbReference>